<dbReference type="Gene3D" id="1.10.287.950">
    <property type="entry name" value="Methyl-accepting chemotaxis protein"/>
    <property type="match status" value="1"/>
</dbReference>
<dbReference type="SUPFAM" id="SSF58104">
    <property type="entry name" value="Methyl-accepting chemotaxis protein (MCP) signaling domain"/>
    <property type="match status" value="2"/>
</dbReference>
<comment type="similarity">
    <text evidence="2">Belongs to the methyl-accepting chemotaxis (MCP) protein family.</text>
</comment>
<dbReference type="Pfam" id="PF00672">
    <property type="entry name" value="HAMP"/>
    <property type="match status" value="1"/>
</dbReference>
<evidence type="ECO:0000313" key="6">
    <source>
        <dbReference type="EMBL" id="VAX19406.1"/>
    </source>
</evidence>
<proteinExistence type="inferred from homology"/>
<dbReference type="SMART" id="SM00283">
    <property type="entry name" value="MA"/>
    <property type="match status" value="1"/>
</dbReference>
<dbReference type="PRINTS" id="PR00260">
    <property type="entry name" value="CHEMTRNSDUCR"/>
</dbReference>
<protein>
    <submittedName>
        <fullName evidence="6">Methyl-accepting chemotaxis protein</fullName>
    </submittedName>
</protein>
<reference evidence="6" key="1">
    <citation type="submission" date="2018-06" db="EMBL/GenBank/DDBJ databases">
        <authorList>
            <person name="Zhirakovskaya E."/>
        </authorList>
    </citation>
    <scope>NUCLEOTIDE SEQUENCE</scope>
</reference>
<keyword evidence="1" id="KW-0807">Transducer</keyword>
<name>A0A3B1BM26_9ZZZZ</name>
<dbReference type="AlphaFoldDB" id="A0A3B1BM26"/>
<dbReference type="InterPro" id="IPR003660">
    <property type="entry name" value="HAMP_dom"/>
</dbReference>
<dbReference type="GO" id="GO:0006935">
    <property type="term" value="P:chemotaxis"/>
    <property type="evidence" value="ECO:0007669"/>
    <property type="project" value="InterPro"/>
</dbReference>
<dbReference type="PROSITE" id="PS50885">
    <property type="entry name" value="HAMP"/>
    <property type="match status" value="1"/>
</dbReference>
<accession>A0A3B1BM26</accession>
<keyword evidence="3" id="KW-0472">Membrane</keyword>
<dbReference type="Pfam" id="PF00015">
    <property type="entry name" value="MCPsignal"/>
    <property type="match status" value="1"/>
</dbReference>
<sequence length="809" mass="85991">MTKNIFPKGLFVFIIVMFAGQVFATFSYSEPVQHSSKSSLDTSMPLSVGTDMGQVSLAGADTMKLLETDRFKAKPEQHFESKETGFSYLFWTLIAVVCVFTFVIMAFVFTGSLDRITIRAKLYSGFGALVFLMLLLGASGFMYISNVVAEGSLEGKYLDLGMTVGSIMDAQNQFLMHGVENIAYGEQKRNKVLKLEAKASEIINEVKSDKHFNPADGEAVATIKMDLKAYAEDFEKLALAYHEAEVNKELLDKLGREVTAILEKMKDHNEARLLLSQAKNNTSSAATRSAILENLNNTELHLSKVAREEAEFNVKKDSALIAEMEHELNLVNGFLKSIGASLTDSKEVMLLGTIQKGLADYTRTLARIISDEAELMTDLSVATSLSSEMEMISAGLAHTQGAKASAMEVEAELSSIVMLVLIAIIGLVLAVVIARAISVPLKTAVERLKDIAEGEGDLTKRLQITTKDELGEMAEWFNKFVEKIQLLVSEISINSKTLASSSEELSTVSSQLASGSEETTNQANTVAGATEEMSSNINTMASSVEEMSLNISNVASSAEQMSSNMDSVSGAIEEMTVSISEISKNAGDASKVSVQATEMSTKASGTMNTLGIAAKEIGEVTEVIKRIAEQTNLLALNATIEAASAGEAGKGFAVVANEIKELANQSATAAEDIASRIEGVQGNTNEAINVISDVSAIITSINESVAVITRSVEQQSQAAEEISSNVSEAASGANNIASMIAEVSAGANDVSKNAGEAAQGVNEVSSNIQGVSEAANDSSAGAQQVNVSSGELAKIAGELEELVSKFKVA</sequence>
<dbReference type="PROSITE" id="PS50111">
    <property type="entry name" value="CHEMOTAXIS_TRANSDUC_2"/>
    <property type="match status" value="1"/>
</dbReference>
<feature type="domain" description="HAMP" evidence="5">
    <location>
        <begin position="435"/>
        <end position="489"/>
    </location>
</feature>
<dbReference type="PANTHER" id="PTHR32089:SF112">
    <property type="entry name" value="LYSOZYME-LIKE PROTEIN-RELATED"/>
    <property type="match status" value="1"/>
</dbReference>
<dbReference type="Gene3D" id="6.10.340.10">
    <property type="match status" value="1"/>
</dbReference>
<evidence type="ECO:0000256" key="1">
    <source>
        <dbReference type="ARBA" id="ARBA00023224"/>
    </source>
</evidence>
<dbReference type="InterPro" id="IPR004090">
    <property type="entry name" value="Chemotax_Me-accpt_rcpt"/>
</dbReference>
<evidence type="ECO:0000256" key="2">
    <source>
        <dbReference type="ARBA" id="ARBA00029447"/>
    </source>
</evidence>
<dbReference type="SMART" id="SM00304">
    <property type="entry name" value="HAMP"/>
    <property type="match status" value="1"/>
</dbReference>
<evidence type="ECO:0000256" key="3">
    <source>
        <dbReference type="SAM" id="Phobius"/>
    </source>
</evidence>
<feature type="domain" description="Methyl-accepting transducer" evidence="4">
    <location>
        <begin position="508"/>
        <end position="751"/>
    </location>
</feature>
<dbReference type="GO" id="GO:0007165">
    <property type="term" value="P:signal transduction"/>
    <property type="evidence" value="ECO:0007669"/>
    <property type="project" value="UniProtKB-KW"/>
</dbReference>
<evidence type="ECO:0000259" key="5">
    <source>
        <dbReference type="PROSITE" id="PS50885"/>
    </source>
</evidence>
<dbReference type="InterPro" id="IPR004089">
    <property type="entry name" value="MCPsignal_dom"/>
</dbReference>
<keyword evidence="3" id="KW-0812">Transmembrane</keyword>
<evidence type="ECO:0000259" key="4">
    <source>
        <dbReference type="PROSITE" id="PS50111"/>
    </source>
</evidence>
<keyword evidence="3" id="KW-1133">Transmembrane helix</keyword>
<gene>
    <name evidence="6" type="ORF">MNBD_NITROSPINAE01-117</name>
</gene>
<organism evidence="6">
    <name type="scientific">hydrothermal vent metagenome</name>
    <dbReference type="NCBI Taxonomy" id="652676"/>
    <lineage>
        <taxon>unclassified sequences</taxon>
        <taxon>metagenomes</taxon>
        <taxon>ecological metagenomes</taxon>
    </lineage>
</organism>
<dbReference type="EMBL" id="UOGC01000088">
    <property type="protein sequence ID" value="VAX19406.1"/>
    <property type="molecule type" value="Genomic_DNA"/>
</dbReference>
<dbReference type="CDD" id="cd06225">
    <property type="entry name" value="HAMP"/>
    <property type="match status" value="1"/>
</dbReference>
<dbReference type="GO" id="GO:0004888">
    <property type="term" value="F:transmembrane signaling receptor activity"/>
    <property type="evidence" value="ECO:0007669"/>
    <property type="project" value="InterPro"/>
</dbReference>
<feature type="transmembrane region" description="Helical" evidence="3">
    <location>
        <begin position="88"/>
        <end position="110"/>
    </location>
</feature>
<feature type="transmembrane region" description="Helical" evidence="3">
    <location>
        <begin position="416"/>
        <end position="437"/>
    </location>
</feature>
<dbReference type="PANTHER" id="PTHR32089">
    <property type="entry name" value="METHYL-ACCEPTING CHEMOTAXIS PROTEIN MCPB"/>
    <property type="match status" value="1"/>
</dbReference>
<feature type="transmembrane region" description="Helical" evidence="3">
    <location>
        <begin position="122"/>
        <end position="144"/>
    </location>
</feature>
<dbReference type="GO" id="GO:0016020">
    <property type="term" value="C:membrane"/>
    <property type="evidence" value="ECO:0007669"/>
    <property type="project" value="InterPro"/>
</dbReference>